<feature type="compositionally biased region" description="Basic residues" evidence="1">
    <location>
        <begin position="537"/>
        <end position="551"/>
    </location>
</feature>
<evidence type="ECO:0000259" key="2">
    <source>
        <dbReference type="PROSITE" id="PS50812"/>
    </source>
</evidence>
<feature type="compositionally biased region" description="Acidic residues" evidence="1">
    <location>
        <begin position="265"/>
        <end position="275"/>
    </location>
</feature>
<keyword evidence="4" id="KW-1185">Reference proteome</keyword>
<accession>A0AA88VL92</accession>
<name>A0AA88VL92_9ASTE</name>
<feature type="region of interest" description="Disordered" evidence="1">
    <location>
        <begin position="729"/>
        <end position="761"/>
    </location>
</feature>
<gene>
    <name evidence="3" type="ORF">RJ639_014474</name>
</gene>
<feature type="region of interest" description="Disordered" evidence="1">
    <location>
        <begin position="235"/>
        <end position="295"/>
    </location>
</feature>
<comment type="caution">
    <text evidence="3">The sequence shown here is derived from an EMBL/GenBank/DDBJ whole genome shotgun (WGS) entry which is preliminary data.</text>
</comment>
<dbReference type="AlphaFoldDB" id="A0AA88VL92"/>
<protein>
    <recommendedName>
        <fullName evidence="2">PWWP domain-containing protein</fullName>
    </recommendedName>
</protein>
<dbReference type="PROSITE" id="PS50812">
    <property type="entry name" value="PWWP"/>
    <property type="match status" value="1"/>
</dbReference>
<evidence type="ECO:0000313" key="4">
    <source>
        <dbReference type="Proteomes" id="UP001188597"/>
    </source>
</evidence>
<dbReference type="InterPro" id="IPR044679">
    <property type="entry name" value="PWWP2-like"/>
</dbReference>
<dbReference type="SUPFAM" id="SSF63748">
    <property type="entry name" value="Tudor/PWWP/MBT"/>
    <property type="match status" value="1"/>
</dbReference>
<evidence type="ECO:0000256" key="1">
    <source>
        <dbReference type="SAM" id="MobiDB-lite"/>
    </source>
</evidence>
<dbReference type="InterPro" id="IPR000313">
    <property type="entry name" value="PWWP_dom"/>
</dbReference>
<reference evidence="3" key="1">
    <citation type="submission" date="2022-12" db="EMBL/GenBank/DDBJ databases">
        <title>Draft genome assemblies for two species of Escallonia (Escalloniales).</title>
        <authorList>
            <person name="Chanderbali A."/>
            <person name="Dervinis C."/>
            <person name="Anghel I."/>
            <person name="Soltis D."/>
            <person name="Soltis P."/>
            <person name="Zapata F."/>
        </authorList>
    </citation>
    <scope>NUCLEOTIDE SEQUENCE</scope>
    <source>
        <strain evidence="3">UCBG64.0493</strain>
        <tissue evidence="3">Leaf</tissue>
    </source>
</reference>
<dbReference type="EMBL" id="JAVXUP010001657">
    <property type="protein sequence ID" value="KAK3009333.1"/>
    <property type="molecule type" value="Genomic_DNA"/>
</dbReference>
<sequence length="826" mass="91791">MVSSGDGTTNNNIDPAVGGLVWVRRRNGSWWPGRILGDDELPEGCMVTPRIGTPVKLLGRDDASVTYNFSTPIDAFFLVFKALVHAVGHIEIIKSRFPISRHEFVFLCQATCFGLSFALLTRLGHMSQWVCLQFEFGDLYLIRLVSYAGYIVILDAVGPTCITMSASSGSFHYWFRDWYNLDKSKRIKAFRCGEYDACIEKAKAAAANSSRKSVKYARREDAIIHALELESARESKDHPDFCSTMDKPNGEEVVKGSPSTFQHEETEDMIEELSSSEDNSNSAQELSQSGVSFEEPNHVSIFKAQAVQGKRRRTPNDSEDDGMEGVKRMKGLEDLGMGMASSFKRKRSQVAKVHEFLKRKNRRRQLTKVLESTAMMTVPVMCEQLTSPMGSSLLGVSDSKLSGVESYESKRSFSMVINNNSDSTCENGISLNASEHVNCKQKENEISSMLGLAESDIPERLFDVPLVGEDNLADYSSIPVSCAYQEPQLGQSSQSSLNETLSLGNEEFNESGSISSGAADIRDISHRVEKDTSKWQSKGKRNIRHTSKKRKYESSAYLPGMEPQEVVSVGSGRKNGGSLIGRLLNSDTFSYGTQVDEFQGWTRHRRIPAAELSTPQRSLPYRQSRFTVNPKYQTSDLSHKSYGTDYLYDVNVEVKSSYRPQHVPYISLMSKLNGQPVIGHPLAVEVLDEGFCDLLMGSSECYSSSYELHDDLGEDISAWRGIDMICEAGPSRGDGRSPTKRLKSQQRISSNKSPKSRKNGLLLKKTRKLSSLTAAHKLSAQEMKPVVEKLKGPSVACVPLKVVFSRINAALNSSMRPVHRLMADTQ</sequence>
<dbReference type="CDD" id="cd05162">
    <property type="entry name" value="PWWP"/>
    <property type="match status" value="1"/>
</dbReference>
<feature type="region of interest" description="Disordered" evidence="1">
    <location>
        <begin position="305"/>
        <end position="324"/>
    </location>
</feature>
<organism evidence="3 4">
    <name type="scientific">Escallonia herrerae</name>
    <dbReference type="NCBI Taxonomy" id="1293975"/>
    <lineage>
        <taxon>Eukaryota</taxon>
        <taxon>Viridiplantae</taxon>
        <taxon>Streptophyta</taxon>
        <taxon>Embryophyta</taxon>
        <taxon>Tracheophyta</taxon>
        <taxon>Spermatophyta</taxon>
        <taxon>Magnoliopsida</taxon>
        <taxon>eudicotyledons</taxon>
        <taxon>Gunneridae</taxon>
        <taxon>Pentapetalae</taxon>
        <taxon>asterids</taxon>
        <taxon>campanulids</taxon>
        <taxon>Escalloniales</taxon>
        <taxon>Escalloniaceae</taxon>
        <taxon>Escallonia</taxon>
    </lineage>
</organism>
<dbReference type="Proteomes" id="UP001188597">
    <property type="component" value="Unassembled WGS sequence"/>
</dbReference>
<dbReference type="PANTHER" id="PTHR33697:SF1">
    <property type="entry name" value="TUDOR_PWWP_MBT SUPERFAMILY PROTEIN"/>
    <property type="match status" value="1"/>
</dbReference>
<dbReference type="PANTHER" id="PTHR33697">
    <property type="entry name" value="T17B22.17 PROTEIN-RELATED"/>
    <property type="match status" value="1"/>
</dbReference>
<evidence type="ECO:0000313" key="3">
    <source>
        <dbReference type="EMBL" id="KAK3009333.1"/>
    </source>
</evidence>
<feature type="region of interest" description="Disordered" evidence="1">
    <location>
        <begin position="530"/>
        <end position="552"/>
    </location>
</feature>
<proteinExistence type="predicted"/>
<feature type="domain" description="PWWP" evidence="2">
    <location>
        <begin position="17"/>
        <end position="62"/>
    </location>
</feature>